<dbReference type="Proteomes" id="UP000663873">
    <property type="component" value="Unassembled WGS sequence"/>
</dbReference>
<evidence type="ECO:0000313" key="4">
    <source>
        <dbReference type="Proteomes" id="UP000663873"/>
    </source>
</evidence>
<dbReference type="Proteomes" id="UP000663851">
    <property type="component" value="Unassembled WGS sequence"/>
</dbReference>
<evidence type="ECO:0000313" key="1">
    <source>
        <dbReference type="EMBL" id="CAF4102567.1"/>
    </source>
</evidence>
<keyword evidence="4" id="KW-1185">Reference proteome</keyword>
<protein>
    <submittedName>
        <fullName evidence="1">Uncharacterized protein</fullName>
    </submittedName>
</protein>
<gene>
    <name evidence="1" type="ORF">HFQ381_LOCUS1069</name>
    <name evidence="2" type="ORF">UJA718_LOCUS811</name>
</gene>
<organism evidence="1 3">
    <name type="scientific">Rotaria socialis</name>
    <dbReference type="NCBI Taxonomy" id="392032"/>
    <lineage>
        <taxon>Eukaryota</taxon>
        <taxon>Metazoa</taxon>
        <taxon>Spiralia</taxon>
        <taxon>Gnathifera</taxon>
        <taxon>Rotifera</taxon>
        <taxon>Eurotatoria</taxon>
        <taxon>Bdelloidea</taxon>
        <taxon>Philodinida</taxon>
        <taxon>Philodinidae</taxon>
        <taxon>Rotaria</taxon>
    </lineage>
</organism>
<dbReference type="EMBL" id="CAJOBO010000026">
    <property type="protein sequence ID" value="CAF4102567.1"/>
    <property type="molecule type" value="Genomic_DNA"/>
</dbReference>
<accession>A0A819UXS0</accession>
<dbReference type="EMBL" id="CAJOBP010000044">
    <property type="protein sequence ID" value="CAF4109235.1"/>
    <property type="molecule type" value="Genomic_DNA"/>
</dbReference>
<sequence length="67" mass="7319">MPVFAEAQPCLLAKLVTQLKLQILSHTDHVSRKGDIIGSAFDNIFIVNIPASKTGNHRTTNIQSVGY</sequence>
<name>A0A819UXS0_9BILA</name>
<reference evidence="1" key="1">
    <citation type="submission" date="2021-02" db="EMBL/GenBank/DDBJ databases">
        <authorList>
            <person name="Nowell W R."/>
        </authorList>
    </citation>
    <scope>NUCLEOTIDE SEQUENCE</scope>
</reference>
<evidence type="ECO:0000313" key="2">
    <source>
        <dbReference type="EMBL" id="CAF4109235.1"/>
    </source>
</evidence>
<proteinExistence type="predicted"/>
<comment type="caution">
    <text evidence="1">The sequence shown here is derived from an EMBL/GenBank/DDBJ whole genome shotgun (WGS) entry which is preliminary data.</text>
</comment>
<evidence type="ECO:0000313" key="3">
    <source>
        <dbReference type="Proteomes" id="UP000663851"/>
    </source>
</evidence>
<dbReference type="AlphaFoldDB" id="A0A819UXS0"/>